<dbReference type="OrthoDB" id="9800162at2"/>
<dbReference type="AlphaFoldDB" id="A0A1G6VKL7"/>
<sequence length="362" mass="39102">MTLRRIATVEDLHQYLQVALQLEHATIPPYLTALYSMHPATNPDASRVIRVVAVEEMLHLTLAANLLNAVGGVPDLTADGFVPVYPCHLPDGEEDFEVGTRAFSPETIEGFLKIERPAEAEDQRFVDRERSELALLPTVDAHEDDLHFFSIGEFYAEIGEGLARLHAQLGDALFSGDPARQVGPEYYYSGGAAVVRVTDLDSAEAAMRVISEQGEGLGGGIFDEEGELAHYYRFQQLLLGRYYQPGDEAGRPSGPELDVDWSAVYPVLADADFTDYTGTGELEDAVLAHSAAYGAFLARLTEAFGGSPELLVPAVADMFRIRELATQIIRNPMPGRPGVNASPIFRGPALVSAAAAAAVTVA</sequence>
<dbReference type="STRING" id="675864.SAMN04489747_1171"/>
<gene>
    <name evidence="2" type="ORF">SAMN04489747_1171</name>
</gene>
<proteinExistence type="predicted"/>
<dbReference type="RefSeq" id="WP_090591488.1">
    <property type="nucleotide sequence ID" value="NZ_LT629688.1"/>
</dbReference>
<organism evidence="2 3">
    <name type="scientific">Auraticoccus monumenti</name>
    <dbReference type="NCBI Taxonomy" id="675864"/>
    <lineage>
        <taxon>Bacteria</taxon>
        <taxon>Bacillati</taxon>
        <taxon>Actinomycetota</taxon>
        <taxon>Actinomycetes</taxon>
        <taxon>Propionibacteriales</taxon>
        <taxon>Propionibacteriaceae</taxon>
        <taxon>Auraticoccus</taxon>
    </lineage>
</organism>
<dbReference type="EMBL" id="LT629688">
    <property type="protein sequence ID" value="SDD53567.1"/>
    <property type="molecule type" value="Genomic_DNA"/>
</dbReference>
<keyword evidence="3" id="KW-1185">Reference proteome</keyword>
<evidence type="ECO:0000313" key="2">
    <source>
        <dbReference type="EMBL" id="SDD53567.1"/>
    </source>
</evidence>
<dbReference type="Gene3D" id="1.20.1260.10">
    <property type="match status" value="1"/>
</dbReference>
<dbReference type="Pfam" id="PF12902">
    <property type="entry name" value="Ferritin-like"/>
    <property type="match status" value="1"/>
</dbReference>
<feature type="domain" description="Iminophenyl-pyruvate dimer synthase" evidence="1">
    <location>
        <begin position="16"/>
        <end position="238"/>
    </location>
</feature>
<dbReference type="SUPFAM" id="SSF47240">
    <property type="entry name" value="Ferritin-like"/>
    <property type="match status" value="1"/>
</dbReference>
<dbReference type="Proteomes" id="UP000198546">
    <property type="component" value="Chromosome i"/>
</dbReference>
<dbReference type="InterPro" id="IPR009078">
    <property type="entry name" value="Ferritin-like_SF"/>
</dbReference>
<evidence type="ECO:0000313" key="3">
    <source>
        <dbReference type="Proteomes" id="UP000198546"/>
    </source>
</evidence>
<dbReference type="InterPro" id="IPR026820">
    <property type="entry name" value="VioB/RebD_dom"/>
</dbReference>
<dbReference type="InterPro" id="IPR012347">
    <property type="entry name" value="Ferritin-like"/>
</dbReference>
<protein>
    <submittedName>
        <fullName evidence="2">Ferritin-like</fullName>
    </submittedName>
</protein>
<name>A0A1G6VKL7_9ACTN</name>
<dbReference type="PANTHER" id="PTHR34400">
    <property type="match status" value="1"/>
</dbReference>
<dbReference type="PANTHER" id="PTHR34400:SF4">
    <property type="entry name" value="MEMBRANE PROTEIN"/>
    <property type="match status" value="1"/>
</dbReference>
<evidence type="ECO:0000259" key="1">
    <source>
        <dbReference type="Pfam" id="PF12902"/>
    </source>
</evidence>
<reference evidence="2 3" key="1">
    <citation type="submission" date="2016-10" db="EMBL/GenBank/DDBJ databases">
        <authorList>
            <person name="de Groot N.N."/>
        </authorList>
    </citation>
    <scope>NUCLEOTIDE SEQUENCE [LARGE SCALE GENOMIC DNA]</scope>
    <source>
        <strain evidence="2 3">MON 2.2</strain>
    </source>
</reference>
<accession>A0A1G6VKL7</accession>